<dbReference type="InterPro" id="IPR051477">
    <property type="entry name" value="Expansin_CellWall"/>
</dbReference>
<keyword evidence="1 3" id="KW-0732">Signal</keyword>
<keyword evidence="6" id="KW-1185">Reference proteome</keyword>
<name>A0A6A4H1W5_9AGAR</name>
<evidence type="ECO:0000256" key="2">
    <source>
        <dbReference type="SAM" id="MobiDB-lite"/>
    </source>
</evidence>
<dbReference type="Pfam" id="PF03330">
    <property type="entry name" value="DPBB_1"/>
    <property type="match status" value="1"/>
</dbReference>
<sequence>MAVLIQFLLPFLLLLSFSSPAQALVVPAHHRALAVRDHRGGHSHGEGPDAGSSSAAEATSTAATTPTSSSSAASASSTDASSSTTYTGGEATYFYQEGAAGACGTVHSDSDLIVAIDEAMYSSDLCGKTVTITNTANSNTVTATVADECPGCSNSASLDLSVAAFEALGDLSAGVLDITWVLS</sequence>
<dbReference type="SUPFAM" id="SSF50685">
    <property type="entry name" value="Barwin-like endoglucanases"/>
    <property type="match status" value="1"/>
</dbReference>
<evidence type="ECO:0000256" key="1">
    <source>
        <dbReference type="ARBA" id="ARBA00022729"/>
    </source>
</evidence>
<dbReference type="InterPro" id="IPR036908">
    <property type="entry name" value="RlpA-like_sf"/>
</dbReference>
<organism evidence="5 6">
    <name type="scientific">Gymnopus androsaceus JB14</name>
    <dbReference type="NCBI Taxonomy" id="1447944"/>
    <lineage>
        <taxon>Eukaryota</taxon>
        <taxon>Fungi</taxon>
        <taxon>Dikarya</taxon>
        <taxon>Basidiomycota</taxon>
        <taxon>Agaricomycotina</taxon>
        <taxon>Agaricomycetes</taxon>
        <taxon>Agaricomycetidae</taxon>
        <taxon>Agaricales</taxon>
        <taxon>Marasmiineae</taxon>
        <taxon>Omphalotaceae</taxon>
        <taxon>Gymnopus</taxon>
    </lineage>
</organism>
<dbReference type="Proteomes" id="UP000799118">
    <property type="component" value="Unassembled WGS sequence"/>
</dbReference>
<gene>
    <name evidence="5" type="ORF">BT96DRAFT_924852</name>
</gene>
<feature type="domain" description="RlpA-like protein double-psi beta-barrel" evidence="4">
    <location>
        <begin position="89"/>
        <end position="179"/>
    </location>
</feature>
<evidence type="ECO:0000313" key="5">
    <source>
        <dbReference type="EMBL" id="KAE9392229.1"/>
    </source>
</evidence>
<dbReference type="Gene3D" id="2.40.40.10">
    <property type="entry name" value="RlpA-like domain"/>
    <property type="match status" value="1"/>
</dbReference>
<protein>
    <submittedName>
        <fullName evidence="5">Barwin-like endoglucanase</fullName>
    </submittedName>
</protein>
<dbReference type="PANTHER" id="PTHR31836">
    <property type="match status" value="1"/>
</dbReference>
<feature type="compositionally biased region" description="Basic and acidic residues" evidence="2">
    <location>
        <begin position="38"/>
        <end position="47"/>
    </location>
</feature>
<proteinExistence type="predicted"/>
<feature type="signal peptide" evidence="3">
    <location>
        <begin position="1"/>
        <end position="23"/>
    </location>
</feature>
<feature type="chain" id="PRO_5025498320" evidence="3">
    <location>
        <begin position="24"/>
        <end position="183"/>
    </location>
</feature>
<dbReference type="InterPro" id="IPR009009">
    <property type="entry name" value="RlpA-like_DPBB"/>
</dbReference>
<evidence type="ECO:0000313" key="6">
    <source>
        <dbReference type="Proteomes" id="UP000799118"/>
    </source>
</evidence>
<dbReference type="EMBL" id="ML769601">
    <property type="protein sequence ID" value="KAE9392229.1"/>
    <property type="molecule type" value="Genomic_DNA"/>
</dbReference>
<dbReference type="AlphaFoldDB" id="A0A6A4H1W5"/>
<accession>A0A6A4H1W5</accession>
<feature type="compositionally biased region" description="Low complexity" evidence="2">
    <location>
        <begin position="52"/>
        <end position="84"/>
    </location>
</feature>
<evidence type="ECO:0000256" key="3">
    <source>
        <dbReference type="SAM" id="SignalP"/>
    </source>
</evidence>
<reference evidence="5" key="1">
    <citation type="journal article" date="2019" name="Environ. Microbiol.">
        <title>Fungal ecological strategies reflected in gene transcription - a case study of two litter decomposers.</title>
        <authorList>
            <person name="Barbi F."/>
            <person name="Kohler A."/>
            <person name="Barry K."/>
            <person name="Baskaran P."/>
            <person name="Daum C."/>
            <person name="Fauchery L."/>
            <person name="Ihrmark K."/>
            <person name="Kuo A."/>
            <person name="LaButti K."/>
            <person name="Lipzen A."/>
            <person name="Morin E."/>
            <person name="Grigoriev I.V."/>
            <person name="Henrissat B."/>
            <person name="Lindahl B."/>
            <person name="Martin F."/>
        </authorList>
    </citation>
    <scope>NUCLEOTIDE SEQUENCE</scope>
    <source>
        <strain evidence="5">JB14</strain>
    </source>
</reference>
<dbReference type="OrthoDB" id="623670at2759"/>
<dbReference type="PANTHER" id="PTHR31836:SF28">
    <property type="entry name" value="SRCR DOMAIN-CONTAINING PROTEIN-RELATED"/>
    <property type="match status" value="1"/>
</dbReference>
<evidence type="ECO:0000259" key="4">
    <source>
        <dbReference type="Pfam" id="PF03330"/>
    </source>
</evidence>
<dbReference type="CDD" id="cd22191">
    <property type="entry name" value="DPBB_RlpA_EXP_N-like"/>
    <property type="match status" value="1"/>
</dbReference>
<feature type="region of interest" description="Disordered" evidence="2">
    <location>
        <begin position="38"/>
        <end position="84"/>
    </location>
</feature>